<sequence>MNWFDLTLKLKGFPIEGAKSELQKIQDIPEAEYANYIELKKKEIVSYHLQHNSFYKNLLGNKPIDKWEDLPILTKKDLQQPLKDRLSEGFTLKNVYINKTSGSSGHPFVFAKDKFSHALTWSVIFNRFGWFGLDFNSSYQARFYGIPLDKIGYYKERLKDKLATRYRFPIFNLSDDKLETFLAEFYTKKFDYINGYTSSIELFAKYLQNKNIVLKEVCSTLKVCIVTSEMLFPETKKLLEKQLGVPVVNEYGASELDLIAFQNKQDKWVLNSETLFVEVVDENNKVLPYGREGKLIVTSLFNKAHPFIRYELGDVGVISEKSSAKHQILQKLTGRTNDVATLPSGKVVPGLTFYYVTKSIIEDSGDVKEFVIKQTKPNTFVVTYVSSEKISDLKKRDMINAIEKYLEKGLELQLNRVDVLERKKSGKLKQFESLV</sequence>
<dbReference type="InterPro" id="IPR042099">
    <property type="entry name" value="ANL_N_sf"/>
</dbReference>
<dbReference type="PANTHER" id="PTHR36932">
    <property type="entry name" value="CAPSULAR POLYSACCHARIDE BIOSYNTHESIS PROTEIN"/>
    <property type="match status" value="1"/>
</dbReference>
<organism evidence="1 2">
    <name type="scientific">Mesonia phycicola</name>
    <dbReference type="NCBI Taxonomy" id="579105"/>
    <lineage>
        <taxon>Bacteria</taxon>
        <taxon>Pseudomonadati</taxon>
        <taxon>Bacteroidota</taxon>
        <taxon>Flavobacteriia</taxon>
        <taxon>Flavobacteriales</taxon>
        <taxon>Flavobacteriaceae</taxon>
        <taxon>Mesonia</taxon>
    </lineage>
</organism>
<dbReference type="STRING" id="579105.SAMN04488096_103245"/>
<evidence type="ECO:0000313" key="2">
    <source>
        <dbReference type="Proteomes" id="UP000184225"/>
    </source>
</evidence>
<dbReference type="PANTHER" id="PTHR36932:SF1">
    <property type="entry name" value="CAPSULAR POLYSACCHARIDE BIOSYNTHESIS PROTEIN"/>
    <property type="match status" value="1"/>
</dbReference>
<name>A0A1M6D0P7_9FLAO</name>
<gene>
    <name evidence="1" type="ORF">SAMN04488096_103245</name>
</gene>
<dbReference type="GO" id="GO:0016874">
    <property type="term" value="F:ligase activity"/>
    <property type="evidence" value="ECO:0007669"/>
    <property type="project" value="UniProtKB-KW"/>
</dbReference>
<dbReference type="RefSeq" id="WP_073149213.1">
    <property type="nucleotide sequence ID" value="NZ_FQYY01000003.1"/>
</dbReference>
<dbReference type="InterPro" id="IPR053158">
    <property type="entry name" value="CapK_Type1_Caps_Biosynth"/>
</dbReference>
<dbReference type="SUPFAM" id="SSF56801">
    <property type="entry name" value="Acetyl-CoA synthetase-like"/>
    <property type="match status" value="1"/>
</dbReference>
<keyword evidence="1" id="KW-0436">Ligase</keyword>
<proteinExistence type="predicted"/>
<keyword evidence="2" id="KW-1185">Reference proteome</keyword>
<dbReference type="EMBL" id="FQYY01000003">
    <property type="protein sequence ID" value="SHI66790.1"/>
    <property type="molecule type" value="Genomic_DNA"/>
</dbReference>
<reference evidence="1 2" key="1">
    <citation type="submission" date="2016-11" db="EMBL/GenBank/DDBJ databases">
        <authorList>
            <person name="Jaros S."/>
            <person name="Januszkiewicz K."/>
            <person name="Wedrychowicz H."/>
        </authorList>
    </citation>
    <scope>NUCLEOTIDE SEQUENCE [LARGE SCALE GENOMIC DNA]</scope>
    <source>
        <strain evidence="1 2">DSM 21425</strain>
    </source>
</reference>
<dbReference type="Proteomes" id="UP000184225">
    <property type="component" value="Unassembled WGS sequence"/>
</dbReference>
<protein>
    <submittedName>
        <fullName evidence="1">Phenylacetate-CoA ligase</fullName>
    </submittedName>
</protein>
<dbReference type="OrthoDB" id="580775at2"/>
<evidence type="ECO:0000313" key="1">
    <source>
        <dbReference type="EMBL" id="SHI66790.1"/>
    </source>
</evidence>
<accession>A0A1M6D0P7</accession>
<dbReference type="Gene3D" id="3.40.50.12780">
    <property type="entry name" value="N-terminal domain of ligase-like"/>
    <property type="match status" value="1"/>
</dbReference>
<dbReference type="AlphaFoldDB" id="A0A1M6D0P7"/>